<dbReference type="RefSeq" id="WP_376978702.1">
    <property type="nucleotide sequence ID" value="NZ_JBHLSV010000004.1"/>
</dbReference>
<sequence length="254" mass="28279">MDDDDTTRPGSHQVPVSSAAVVRTRDRPHAVGAPVALRSVRDLPGRGPTVSFAVAGTVLQDDEELLVVMTRPGSGLASRAGRRGGPRGRNVVNAQWEGLYDVASWEGSTVVRVHLRGESWSLWRWHDGRDWTRRWYGNLEDPWRRTTIGYDTQDWALDVVAEGIPGTDDWEVFLKDEDELAWYAEESVFDPQQVEHIRRTGDELMDLLRRGTGLVGADWSRWLPRDDAPVVPLPAAWGTSVQTTAETDGTPTGT</sequence>
<gene>
    <name evidence="3" type="ORF">ACFFF6_04755</name>
</gene>
<dbReference type="Gene3D" id="2.40.380.10">
    <property type="entry name" value="FomD-like"/>
    <property type="match status" value="1"/>
</dbReference>
<name>A0ABV6R8E8_9MICO</name>
<accession>A0ABV6R8E8</accession>
<dbReference type="EMBL" id="JBHLSV010000004">
    <property type="protein sequence ID" value="MFC0673264.1"/>
    <property type="molecule type" value="Genomic_DNA"/>
</dbReference>
<evidence type="ECO:0000313" key="3">
    <source>
        <dbReference type="EMBL" id="MFC0673264.1"/>
    </source>
</evidence>
<dbReference type="SUPFAM" id="SSF159234">
    <property type="entry name" value="FomD-like"/>
    <property type="match status" value="1"/>
</dbReference>
<evidence type="ECO:0000259" key="2">
    <source>
        <dbReference type="Pfam" id="PF04167"/>
    </source>
</evidence>
<dbReference type="InterPro" id="IPR007295">
    <property type="entry name" value="DUF402"/>
</dbReference>
<evidence type="ECO:0000256" key="1">
    <source>
        <dbReference type="SAM" id="MobiDB-lite"/>
    </source>
</evidence>
<reference evidence="3 4" key="1">
    <citation type="submission" date="2024-09" db="EMBL/GenBank/DDBJ databases">
        <authorList>
            <person name="Sun Q."/>
            <person name="Mori K."/>
        </authorList>
    </citation>
    <scope>NUCLEOTIDE SEQUENCE [LARGE SCALE GENOMIC DNA]</scope>
    <source>
        <strain evidence="3 4">CICC 10874</strain>
    </source>
</reference>
<dbReference type="Pfam" id="PF04167">
    <property type="entry name" value="DUF402"/>
    <property type="match status" value="1"/>
</dbReference>
<dbReference type="InterPro" id="IPR035930">
    <property type="entry name" value="FomD-like_sf"/>
</dbReference>
<keyword evidence="4" id="KW-1185">Reference proteome</keyword>
<evidence type="ECO:0000313" key="4">
    <source>
        <dbReference type="Proteomes" id="UP001589793"/>
    </source>
</evidence>
<feature type="domain" description="DUF402" evidence="2">
    <location>
        <begin position="94"/>
        <end position="211"/>
    </location>
</feature>
<protein>
    <submittedName>
        <fullName evidence="3">DUF402 domain-containing protein</fullName>
    </submittedName>
</protein>
<proteinExistence type="predicted"/>
<comment type="caution">
    <text evidence="3">The sequence shown here is derived from an EMBL/GenBank/DDBJ whole genome shotgun (WGS) entry which is preliminary data.</text>
</comment>
<dbReference type="Proteomes" id="UP001589793">
    <property type="component" value="Unassembled WGS sequence"/>
</dbReference>
<feature type="region of interest" description="Disordered" evidence="1">
    <location>
        <begin position="1"/>
        <end position="27"/>
    </location>
</feature>
<organism evidence="3 4">
    <name type="scientific">Brachybacterium hainanense</name>
    <dbReference type="NCBI Taxonomy" id="1541174"/>
    <lineage>
        <taxon>Bacteria</taxon>
        <taxon>Bacillati</taxon>
        <taxon>Actinomycetota</taxon>
        <taxon>Actinomycetes</taxon>
        <taxon>Micrococcales</taxon>
        <taxon>Dermabacteraceae</taxon>
        <taxon>Brachybacterium</taxon>
    </lineage>
</organism>